<keyword evidence="2" id="KW-0812">Transmembrane</keyword>
<reference evidence="11 13" key="1">
    <citation type="journal article" date="2018" name="Gigascience">
        <title>Genomes of trombidid mites reveal novel predicted allergens and laterally-transferred genes associated with secondary metabolism.</title>
        <authorList>
            <person name="Dong X."/>
            <person name="Chaisiri K."/>
            <person name="Xia D."/>
            <person name="Armstrong S.D."/>
            <person name="Fang Y."/>
            <person name="Donnelly M.J."/>
            <person name="Kadowaki T."/>
            <person name="McGarry J.W."/>
            <person name="Darby A.C."/>
            <person name="Makepeace B.L."/>
        </authorList>
    </citation>
    <scope>NUCLEOTIDE SEQUENCE [LARGE SCALE GENOMIC DNA]</scope>
    <source>
        <strain evidence="11">UoL-WK</strain>
    </source>
</reference>
<dbReference type="GO" id="GO:0043005">
    <property type="term" value="C:neuron projection"/>
    <property type="evidence" value="ECO:0007669"/>
    <property type="project" value="TreeGrafter"/>
</dbReference>
<dbReference type="InterPro" id="IPR003598">
    <property type="entry name" value="Ig_sub2"/>
</dbReference>
<gene>
    <name evidence="11" type="ORF">B4U79_02663</name>
    <name evidence="12" type="ORF">B4U79_02754</name>
</gene>
<feature type="non-terminal residue" evidence="11">
    <location>
        <position position="1"/>
    </location>
</feature>
<evidence type="ECO:0000256" key="1">
    <source>
        <dbReference type="ARBA" id="ARBA00004167"/>
    </source>
</evidence>
<dbReference type="PANTHER" id="PTHR12231:SF253">
    <property type="entry name" value="DPR-INTERACTING PROTEIN ETA, ISOFORM B-RELATED"/>
    <property type="match status" value="1"/>
</dbReference>
<evidence type="ECO:0000256" key="7">
    <source>
        <dbReference type="ARBA" id="ARBA00023136"/>
    </source>
</evidence>
<protein>
    <submittedName>
        <fullName evidence="11">Down syndrome cell adhesion molecule-like protein Dscam2</fullName>
    </submittedName>
</protein>
<dbReference type="FunFam" id="2.60.40.10:FF:000017">
    <property type="entry name" value="Down syndrome cell adhesion molecule b"/>
    <property type="match status" value="1"/>
</dbReference>
<keyword evidence="9" id="KW-0393">Immunoglobulin domain</keyword>
<accession>A0A3S3S2Q6</accession>
<dbReference type="Proteomes" id="UP000285301">
    <property type="component" value="Unassembled WGS sequence"/>
</dbReference>
<dbReference type="InterPro" id="IPR051170">
    <property type="entry name" value="Neural/epithelial_adhesion"/>
</dbReference>
<dbReference type="SMART" id="SM00408">
    <property type="entry name" value="IGc2"/>
    <property type="match status" value="2"/>
</dbReference>
<evidence type="ECO:0000313" key="11">
    <source>
        <dbReference type="EMBL" id="RWS09623.1"/>
    </source>
</evidence>
<organism evidence="11 13">
    <name type="scientific">Dinothrombium tinctorium</name>
    <dbReference type="NCBI Taxonomy" id="1965070"/>
    <lineage>
        <taxon>Eukaryota</taxon>
        <taxon>Metazoa</taxon>
        <taxon>Ecdysozoa</taxon>
        <taxon>Arthropoda</taxon>
        <taxon>Chelicerata</taxon>
        <taxon>Arachnida</taxon>
        <taxon>Acari</taxon>
        <taxon>Acariformes</taxon>
        <taxon>Trombidiformes</taxon>
        <taxon>Prostigmata</taxon>
        <taxon>Anystina</taxon>
        <taxon>Parasitengona</taxon>
        <taxon>Trombidioidea</taxon>
        <taxon>Trombidiidae</taxon>
        <taxon>Dinothrombium</taxon>
    </lineage>
</organism>
<dbReference type="GO" id="GO:0007155">
    <property type="term" value="P:cell adhesion"/>
    <property type="evidence" value="ECO:0007669"/>
    <property type="project" value="UniProtKB-KW"/>
</dbReference>
<evidence type="ECO:0000313" key="13">
    <source>
        <dbReference type="Proteomes" id="UP000285301"/>
    </source>
</evidence>
<dbReference type="SUPFAM" id="SSF48726">
    <property type="entry name" value="Immunoglobulin"/>
    <property type="match status" value="2"/>
</dbReference>
<dbReference type="OrthoDB" id="6427562at2759"/>
<evidence type="ECO:0000256" key="9">
    <source>
        <dbReference type="ARBA" id="ARBA00023319"/>
    </source>
</evidence>
<dbReference type="Gene3D" id="2.60.40.10">
    <property type="entry name" value="Immunoglobulins"/>
    <property type="match status" value="2"/>
</dbReference>
<keyword evidence="6" id="KW-1133">Transmembrane helix</keyword>
<dbReference type="InterPro" id="IPR003599">
    <property type="entry name" value="Ig_sub"/>
</dbReference>
<feature type="domain" description="Ig-like" evidence="10">
    <location>
        <begin position="109"/>
        <end position="203"/>
    </location>
</feature>
<keyword evidence="8" id="KW-1015">Disulfide bond</keyword>
<proteinExistence type="predicted"/>
<dbReference type="EMBL" id="NCKU01002421">
    <property type="protein sequence ID" value="RWS09623.1"/>
    <property type="molecule type" value="Genomic_DNA"/>
</dbReference>
<dbReference type="PANTHER" id="PTHR12231">
    <property type="entry name" value="CTX-RELATED TYPE I TRANSMEMBRANE PROTEIN"/>
    <property type="match status" value="1"/>
</dbReference>
<evidence type="ECO:0000256" key="8">
    <source>
        <dbReference type="ARBA" id="ARBA00023157"/>
    </source>
</evidence>
<dbReference type="FunFam" id="2.60.40.10:FF:000032">
    <property type="entry name" value="palladin isoform X1"/>
    <property type="match status" value="1"/>
</dbReference>
<dbReference type="InterPro" id="IPR013106">
    <property type="entry name" value="Ig_V-set"/>
</dbReference>
<sequence length="243" mass="26976">PLQVNIEPAQFVIEEGSSVTLSCLVDGSPADEIVWTKDAKSIYMKSPRNISDTSLDRYSFPSNTILHIRSVKREDSGMYQCLVANDQDSAQGISYLSLAGIIINPNSAPVLTSSFTDRLLHPKEDVSISCSANGKPLPRITWLYNKAPIRSVDPRVSIKEYINFRDEISSFLNITALRVEDSGLYTCRATNDVASATHTARLNVYGPPFVQAHINITSITDDDISIECLYGGFPLQPFRWERS</sequence>
<keyword evidence="5" id="KW-0130">Cell adhesion</keyword>
<keyword evidence="7" id="KW-0472">Membrane</keyword>
<evidence type="ECO:0000256" key="6">
    <source>
        <dbReference type="ARBA" id="ARBA00022989"/>
    </source>
</evidence>
<dbReference type="InterPro" id="IPR036179">
    <property type="entry name" value="Ig-like_dom_sf"/>
</dbReference>
<dbReference type="STRING" id="1965070.A0A3S3S2Q6"/>
<evidence type="ECO:0000259" key="10">
    <source>
        <dbReference type="PROSITE" id="PS50835"/>
    </source>
</evidence>
<feature type="domain" description="Ig-like" evidence="10">
    <location>
        <begin position="1"/>
        <end position="97"/>
    </location>
</feature>
<dbReference type="GO" id="GO:0016020">
    <property type="term" value="C:membrane"/>
    <property type="evidence" value="ECO:0007669"/>
    <property type="project" value="UniProtKB-SubCell"/>
</dbReference>
<dbReference type="EMBL" id="NCKU01002419">
    <property type="protein sequence ID" value="RWS09626.1"/>
    <property type="molecule type" value="Genomic_DNA"/>
</dbReference>
<dbReference type="InterPro" id="IPR007110">
    <property type="entry name" value="Ig-like_dom"/>
</dbReference>
<keyword evidence="13" id="KW-1185">Reference proteome</keyword>
<evidence type="ECO:0000313" key="12">
    <source>
        <dbReference type="EMBL" id="RWS09626.1"/>
    </source>
</evidence>
<dbReference type="SMART" id="SM00409">
    <property type="entry name" value="IG"/>
    <property type="match status" value="2"/>
</dbReference>
<evidence type="ECO:0000256" key="5">
    <source>
        <dbReference type="ARBA" id="ARBA00022889"/>
    </source>
</evidence>
<dbReference type="InterPro" id="IPR013783">
    <property type="entry name" value="Ig-like_fold"/>
</dbReference>
<dbReference type="SMART" id="SM00406">
    <property type="entry name" value="IGv"/>
    <property type="match status" value="2"/>
</dbReference>
<evidence type="ECO:0000256" key="3">
    <source>
        <dbReference type="ARBA" id="ARBA00022729"/>
    </source>
</evidence>
<reference evidence="11" key="2">
    <citation type="submission" date="2018-11" db="EMBL/GenBank/DDBJ databases">
        <title>Trombidioid mite genomics.</title>
        <authorList>
            <person name="Dong X."/>
        </authorList>
    </citation>
    <scope>NUCLEOTIDE SEQUENCE</scope>
    <source>
        <strain evidence="11">UoL-WK</strain>
    </source>
</reference>
<dbReference type="Pfam" id="PF13927">
    <property type="entry name" value="Ig_3"/>
    <property type="match status" value="2"/>
</dbReference>
<evidence type="ECO:0000256" key="4">
    <source>
        <dbReference type="ARBA" id="ARBA00022737"/>
    </source>
</evidence>
<evidence type="ECO:0000256" key="2">
    <source>
        <dbReference type="ARBA" id="ARBA00022692"/>
    </source>
</evidence>
<dbReference type="PROSITE" id="PS50835">
    <property type="entry name" value="IG_LIKE"/>
    <property type="match status" value="2"/>
</dbReference>
<comment type="caution">
    <text evidence="11">The sequence shown here is derived from an EMBL/GenBank/DDBJ whole genome shotgun (WGS) entry which is preliminary data.</text>
</comment>
<keyword evidence="4" id="KW-0677">Repeat</keyword>
<feature type="non-terminal residue" evidence="11">
    <location>
        <position position="243"/>
    </location>
</feature>
<name>A0A3S3S2Q6_9ACAR</name>
<comment type="subcellular location">
    <subcellularLocation>
        <location evidence="1">Membrane</location>
        <topology evidence="1">Single-pass membrane protein</topology>
    </subcellularLocation>
</comment>
<dbReference type="AlphaFoldDB" id="A0A3S3S2Q6"/>
<keyword evidence="3" id="KW-0732">Signal</keyword>